<evidence type="ECO:0000259" key="1">
    <source>
        <dbReference type="PROSITE" id="PS51186"/>
    </source>
</evidence>
<dbReference type="InterPro" id="IPR016181">
    <property type="entry name" value="Acyl_CoA_acyltransferase"/>
</dbReference>
<reference evidence="2 3" key="1">
    <citation type="submission" date="2018-10" db="EMBL/GenBank/DDBJ databases">
        <title>Genomic Encyclopedia of Type Strains, Phase IV (KMG-IV): sequencing the most valuable type-strain genomes for metagenomic binning, comparative biology and taxonomic classification.</title>
        <authorList>
            <person name="Goeker M."/>
        </authorList>
    </citation>
    <scope>NUCLEOTIDE SEQUENCE [LARGE SCALE GENOMIC DNA]</scope>
    <source>
        <strain evidence="2 3">DSM 25586</strain>
    </source>
</reference>
<dbReference type="InterPro" id="IPR000182">
    <property type="entry name" value="GNAT_dom"/>
</dbReference>
<dbReference type="PROSITE" id="PS51186">
    <property type="entry name" value="GNAT"/>
    <property type="match status" value="1"/>
</dbReference>
<dbReference type="EMBL" id="RBIR01000002">
    <property type="protein sequence ID" value="RKR20277.1"/>
    <property type="molecule type" value="Genomic_DNA"/>
</dbReference>
<proteinExistence type="predicted"/>
<dbReference type="Gene3D" id="3.40.630.30">
    <property type="match status" value="1"/>
</dbReference>
<organism evidence="2 3">
    <name type="scientific">Arthrobacter oryzae</name>
    <dbReference type="NCBI Taxonomy" id="409290"/>
    <lineage>
        <taxon>Bacteria</taxon>
        <taxon>Bacillati</taxon>
        <taxon>Actinomycetota</taxon>
        <taxon>Actinomycetes</taxon>
        <taxon>Micrococcales</taxon>
        <taxon>Micrococcaceae</taxon>
        <taxon>Arthrobacter</taxon>
    </lineage>
</organism>
<evidence type="ECO:0000313" key="3">
    <source>
        <dbReference type="Proteomes" id="UP000276055"/>
    </source>
</evidence>
<feature type="domain" description="N-acetyltransferase" evidence="1">
    <location>
        <begin position="17"/>
        <end position="188"/>
    </location>
</feature>
<dbReference type="CDD" id="cd04301">
    <property type="entry name" value="NAT_SF"/>
    <property type="match status" value="1"/>
</dbReference>
<comment type="caution">
    <text evidence="2">The sequence shown here is derived from an EMBL/GenBank/DDBJ whole genome shotgun (WGS) entry which is preliminary data.</text>
</comment>
<gene>
    <name evidence="2" type="ORF">C8D78_0909</name>
</gene>
<name>A0A495EVW8_9MICC</name>
<keyword evidence="2" id="KW-0808">Transferase</keyword>
<dbReference type="GO" id="GO:0016747">
    <property type="term" value="F:acyltransferase activity, transferring groups other than amino-acyl groups"/>
    <property type="evidence" value="ECO:0007669"/>
    <property type="project" value="InterPro"/>
</dbReference>
<evidence type="ECO:0000313" key="2">
    <source>
        <dbReference type="EMBL" id="RKR20277.1"/>
    </source>
</evidence>
<dbReference type="SUPFAM" id="SSF55729">
    <property type="entry name" value="Acyl-CoA N-acyltransferases (Nat)"/>
    <property type="match status" value="1"/>
</dbReference>
<dbReference type="AlphaFoldDB" id="A0A495EVW8"/>
<dbReference type="Proteomes" id="UP000276055">
    <property type="component" value="Unassembled WGS sequence"/>
</dbReference>
<protein>
    <submittedName>
        <fullName evidence="2">Acetyltransferase (GNAT) family protein</fullName>
    </submittedName>
</protein>
<dbReference type="Pfam" id="PF13673">
    <property type="entry name" value="Acetyltransf_10"/>
    <property type="match status" value="1"/>
</dbReference>
<accession>A0A495EVW8</accession>
<sequence length="197" mass="21880">MRSSLWKTLSMMGKLHMSWLTTPAMVKPHLRNQLLECWRDVSNAGGAVGFPFPPVSDGQVLSSIDAMVRTLDQHVDRILLATVNGELAGWLLLAGNSNELTAHWARVLRVQTALEFRNRGVGRALMEEVARAATEDLALEQLHLKLRSGMGLEGFYQSCGWREIGRWPAALRLPEGDQDEVLMALALHRSSEELVGV</sequence>